<feature type="region of interest" description="Disordered" evidence="1">
    <location>
        <begin position="1"/>
        <end position="43"/>
    </location>
</feature>
<evidence type="ECO:0000313" key="2">
    <source>
        <dbReference type="EMBL" id="ODH45353.1"/>
    </source>
</evidence>
<proteinExistence type="predicted"/>
<sequence>MKEAELGIRWGGGESVQRRSETQAGRRKSYIARRQREAENASRCHTNGSMIALQDLVQGNQRAGATETD</sequence>
<evidence type="ECO:0000256" key="1">
    <source>
        <dbReference type="SAM" id="MobiDB-lite"/>
    </source>
</evidence>
<gene>
    <name evidence="2" type="ORF">ACO22_00077</name>
</gene>
<name>A0A1D2JQ94_PARBR</name>
<organism evidence="2 3">
    <name type="scientific">Paracoccidioides brasiliensis</name>
    <dbReference type="NCBI Taxonomy" id="121759"/>
    <lineage>
        <taxon>Eukaryota</taxon>
        <taxon>Fungi</taxon>
        <taxon>Dikarya</taxon>
        <taxon>Ascomycota</taxon>
        <taxon>Pezizomycotina</taxon>
        <taxon>Eurotiomycetes</taxon>
        <taxon>Eurotiomycetidae</taxon>
        <taxon>Onygenales</taxon>
        <taxon>Ajellomycetaceae</taxon>
        <taxon>Paracoccidioides</taxon>
    </lineage>
</organism>
<accession>A0A1D2JQ94</accession>
<reference evidence="2 3" key="1">
    <citation type="submission" date="2016-06" db="EMBL/GenBank/DDBJ databases">
        <authorList>
            <person name="Kjaerup R.B."/>
            <person name="Dalgaard T.S."/>
            <person name="Juul-Madsen H.R."/>
        </authorList>
    </citation>
    <scope>NUCLEOTIDE SEQUENCE [LARGE SCALE GENOMIC DNA]</scope>
    <source>
        <strain evidence="2 3">Pb300</strain>
    </source>
</reference>
<comment type="caution">
    <text evidence="2">The sequence shown here is derived from an EMBL/GenBank/DDBJ whole genome shotgun (WGS) entry which is preliminary data.</text>
</comment>
<dbReference type="EMBL" id="LZYO01000002">
    <property type="protein sequence ID" value="ODH45353.1"/>
    <property type="molecule type" value="Genomic_DNA"/>
</dbReference>
<dbReference type="AlphaFoldDB" id="A0A1D2JQ94"/>
<protein>
    <submittedName>
        <fullName evidence="2">Uncharacterized protein</fullName>
    </submittedName>
</protein>
<evidence type="ECO:0000313" key="3">
    <source>
        <dbReference type="Proteomes" id="UP000242814"/>
    </source>
</evidence>
<dbReference type="Proteomes" id="UP000242814">
    <property type="component" value="Unassembled WGS sequence"/>
</dbReference>